<evidence type="ECO:0000313" key="1">
    <source>
        <dbReference type="EMBL" id="KAK0718131.1"/>
    </source>
</evidence>
<comment type="caution">
    <text evidence="1">The sequence shown here is derived from an EMBL/GenBank/DDBJ whole genome shotgun (WGS) entry which is preliminary data.</text>
</comment>
<dbReference type="RefSeq" id="XP_060296924.1">
    <property type="nucleotide sequence ID" value="XM_060442066.1"/>
</dbReference>
<gene>
    <name evidence="1" type="ORF">B0T26DRAFT_711981</name>
</gene>
<dbReference type="Proteomes" id="UP001172101">
    <property type="component" value="Unassembled WGS sequence"/>
</dbReference>
<dbReference type="AlphaFoldDB" id="A0AA40DZ08"/>
<accession>A0AA40DZ08</accession>
<sequence length="79" mass="8551">MASPRIQHHYALHTMLPTKVLQVACPSPLTYSVCLPPSLTRIAASRIQVAEFRLDSEKAAGAPPATPHVLRSHHVATGF</sequence>
<name>A0AA40DZ08_9PEZI</name>
<organism evidence="1 2">
    <name type="scientific">Lasiosphaeria miniovina</name>
    <dbReference type="NCBI Taxonomy" id="1954250"/>
    <lineage>
        <taxon>Eukaryota</taxon>
        <taxon>Fungi</taxon>
        <taxon>Dikarya</taxon>
        <taxon>Ascomycota</taxon>
        <taxon>Pezizomycotina</taxon>
        <taxon>Sordariomycetes</taxon>
        <taxon>Sordariomycetidae</taxon>
        <taxon>Sordariales</taxon>
        <taxon>Lasiosphaeriaceae</taxon>
        <taxon>Lasiosphaeria</taxon>
    </lineage>
</organism>
<evidence type="ECO:0000313" key="2">
    <source>
        <dbReference type="Proteomes" id="UP001172101"/>
    </source>
</evidence>
<protein>
    <submittedName>
        <fullName evidence="1">Uncharacterized protein</fullName>
    </submittedName>
</protein>
<dbReference type="GeneID" id="85325336"/>
<keyword evidence="2" id="KW-1185">Reference proteome</keyword>
<dbReference type="EMBL" id="JAUIRO010000004">
    <property type="protein sequence ID" value="KAK0718131.1"/>
    <property type="molecule type" value="Genomic_DNA"/>
</dbReference>
<reference evidence="1" key="1">
    <citation type="submission" date="2023-06" db="EMBL/GenBank/DDBJ databases">
        <title>Genome-scale phylogeny and comparative genomics of the fungal order Sordariales.</title>
        <authorList>
            <consortium name="Lawrence Berkeley National Laboratory"/>
            <person name="Hensen N."/>
            <person name="Bonometti L."/>
            <person name="Westerberg I."/>
            <person name="Brannstrom I.O."/>
            <person name="Guillou S."/>
            <person name="Cros-Aarteil S."/>
            <person name="Calhoun S."/>
            <person name="Haridas S."/>
            <person name="Kuo A."/>
            <person name="Mondo S."/>
            <person name="Pangilinan J."/>
            <person name="Riley R."/>
            <person name="LaButti K."/>
            <person name="Andreopoulos B."/>
            <person name="Lipzen A."/>
            <person name="Chen C."/>
            <person name="Yanf M."/>
            <person name="Daum C."/>
            <person name="Ng V."/>
            <person name="Clum A."/>
            <person name="Steindorff A."/>
            <person name="Ohm R."/>
            <person name="Martin F."/>
            <person name="Silar P."/>
            <person name="Natvig D."/>
            <person name="Lalanne C."/>
            <person name="Gautier V."/>
            <person name="Ament-velasquez S.L."/>
            <person name="Kruys A."/>
            <person name="Hutchinson M.I."/>
            <person name="Powell A.J."/>
            <person name="Barry K."/>
            <person name="Miller A.N."/>
            <person name="Grigoriev I.V."/>
            <person name="Debuchy R."/>
            <person name="Gladieux P."/>
            <person name="Thoren M.H."/>
            <person name="Johannesson H."/>
        </authorList>
    </citation>
    <scope>NUCLEOTIDE SEQUENCE</scope>
    <source>
        <strain evidence="1">SMH2392-1A</strain>
    </source>
</reference>
<proteinExistence type="predicted"/>